<evidence type="ECO:0000313" key="3">
    <source>
        <dbReference type="Proteomes" id="UP001597075"/>
    </source>
</evidence>
<dbReference type="AlphaFoldDB" id="A0ABD6CW72"/>
<feature type="transmembrane region" description="Helical" evidence="1">
    <location>
        <begin position="52"/>
        <end position="73"/>
    </location>
</feature>
<keyword evidence="1" id="KW-0472">Membrane</keyword>
<dbReference type="Proteomes" id="UP001597075">
    <property type="component" value="Unassembled WGS sequence"/>
</dbReference>
<keyword evidence="1" id="KW-0812">Transmembrane</keyword>
<dbReference type="EMBL" id="JBHUDL010000004">
    <property type="protein sequence ID" value="MFD1632637.1"/>
    <property type="molecule type" value="Genomic_DNA"/>
</dbReference>
<proteinExistence type="predicted"/>
<comment type="caution">
    <text evidence="2">The sequence shown here is derived from an EMBL/GenBank/DDBJ whole genome shotgun (WGS) entry which is preliminary data.</text>
</comment>
<evidence type="ECO:0008006" key="4">
    <source>
        <dbReference type="Google" id="ProtNLM"/>
    </source>
</evidence>
<organism evidence="2 3">
    <name type="scientific">Haloplanus ruber</name>
    <dbReference type="NCBI Taxonomy" id="869892"/>
    <lineage>
        <taxon>Archaea</taxon>
        <taxon>Methanobacteriati</taxon>
        <taxon>Methanobacteriota</taxon>
        <taxon>Stenosarchaea group</taxon>
        <taxon>Halobacteria</taxon>
        <taxon>Halobacteriales</taxon>
        <taxon>Haloferacaceae</taxon>
        <taxon>Haloplanus</taxon>
    </lineage>
</organism>
<reference evidence="2 3" key="1">
    <citation type="journal article" date="2019" name="Int. J. Syst. Evol. Microbiol.">
        <title>The Global Catalogue of Microorganisms (GCM) 10K type strain sequencing project: providing services to taxonomists for standard genome sequencing and annotation.</title>
        <authorList>
            <consortium name="The Broad Institute Genomics Platform"/>
            <consortium name="The Broad Institute Genome Sequencing Center for Infectious Disease"/>
            <person name="Wu L."/>
            <person name="Ma J."/>
        </authorList>
    </citation>
    <scope>NUCLEOTIDE SEQUENCE [LARGE SCALE GENOMIC DNA]</scope>
    <source>
        <strain evidence="2 3">CGMCC 1.10594</strain>
    </source>
</reference>
<dbReference type="RefSeq" id="WP_256406068.1">
    <property type="nucleotide sequence ID" value="NZ_CP187151.1"/>
</dbReference>
<accession>A0ABD6CW72</accession>
<name>A0ABD6CW72_9EURY</name>
<keyword evidence="1" id="KW-1133">Transmembrane helix</keyword>
<sequence length="200" mass="21437">MASGSTLSCRNHGDRGAGQVCGECGDPLCGDCSNRVTDVTLDDYGAGGVRRLIVGLLLIAGSLVLLDALPRGIWLALASVAGKPLYLRLGLKPAFLLTGIALLGTLRFRGISGGFDFSGFSIVTRRNNARVVCQSCYDGDKRLQRTLSRVFKLIAVALIVYGIYQSVAALFFRWLWISGVGGAIWILREDLKLAVIELSS</sequence>
<evidence type="ECO:0000313" key="2">
    <source>
        <dbReference type="EMBL" id="MFD1632637.1"/>
    </source>
</evidence>
<feature type="transmembrane region" description="Helical" evidence="1">
    <location>
        <begin position="85"/>
        <end position="106"/>
    </location>
</feature>
<keyword evidence="3" id="KW-1185">Reference proteome</keyword>
<protein>
    <recommendedName>
        <fullName evidence="4">B box-type domain-containing protein</fullName>
    </recommendedName>
</protein>
<evidence type="ECO:0000256" key="1">
    <source>
        <dbReference type="SAM" id="Phobius"/>
    </source>
</evidence>
<gene>
    <name evidence="2" type="ORF">ACFSBJ_02585</name>
</gene>
<feature type="transmembrane region" description="Helical" evidence="1">
    <location>
        <begin position="147"/>
        <end position="164"/>
    </location>
</feature>